<dbReference type="EMBL" id="UINC01145108">
    <property type="protein sequence ID" value="SVD35037.1"/>
    <property type="molecule type" value="Genomic_DNA"/>
</dbReference>
<dbReference type="AlphaFoldDB" id="A0A382ULT5"/>
<accession>A0A382ULT5</accession>
<feature type="non-terminal residue" evidence="1">
    <location>
        <position position="71"/>
    </location>
</feature>
<name>A0A382ULT5_9ZZZZ</name>
<proteinExistence type="predicted"/>
<organism evidence="1">
    <name type="scientific">marine metagenome</name>
    <dbReference type="NCBI Taxonomy" id="408172"/>
    <lineage>
        <taxon>unclassified sequences</taxon>
        <taxon>metagenomes</taxon>
        <taxon>ecological metagenomes</taxon>
    </lineage>
</organism>
<evidence type="ECO:0000313" key="1">
    <source>
        <dbReference type="EMBL" id="SVD35037.1"/>
    </source>
</evidence>
<protein>
    <submittedName>
        <fullName evidence="1">Uncharacterized protein</fullName>
    </submittedName>
</protein>
<gene>
    <name evidence="1" type="ORF">METZ01_LOCUS387891</name>
</gene>
<reference evidence="1" key="1">
    <citation type="submission" date="2018-05" db="EMBL/GenBank/DDBJ databases">
        <authorList>
            <person name="Lanie J.A."/>
            <person name="Ng W.-L."/>
            <person name="Kazmierczak K.M."/>
            <person name="Andrzejewski T.M."/>
            <person name="Davidsen T.M."/>
            <person name="Wayne K.J."/>
            <person name="Tettelin H."/>
            <person name="Glass J.I."/>
            <person name="Rusch D."/>
            <person name="Podicherti R."/>
            <person name="Tsui H.-C.T."/>
            <person name="Winkler M.E."/>
        </authorList>
    </citation>
    <scope>NUCLEOTIDE SEQUENCE</scope>
</reference>
<sequence length="71" mass="7833">MEPRSHRTRSLLATALMLSSMIAPLVIGDGYWTSDNDEISADNDYFTHSVYVSASSSGKWMALKLRVNLPG</sequence>